<dbReference type="InterPro" id="IPR036108">
    <property type="entry name" value="4pyrrol_syn_uPrphyn_synt_sf"/>
</dbReference>
<dbReference type="Proteomes" id="UP000271624">
    <property type="component" value="Unassembled WGS sequence"/>
</dbReference>
<dbReference type="Pfam" id="PF02602">
    <property type="entry name" value="HEM4"/>
    <property type="match status" value="1"/>
</dbReference>
<comment type="caution">
    <text evidence="2">The sequence shown here is derived from an EMBL/GenBank/DDBJ whole genome shotgun (WGS) entry which is preliminary data.</text>
</comment>
<sequence>MPTNISPLPPTQTLPLAGKTILVTRAAGQSSQFAQMLIDCGANVIEMPALEICQPSSWHSLDNAIANITSFDWLILTSTNGVEYFLERLFATGGDARSLRNVKIAVVGEKTAQCLQTRGLRADYIPPNFVADSLIENFPEELTNKKILFPRVESGGREVLVKELGAKGAEVIEVSAYQSCCPKSIPPSAEVALQSGTVDIITFASSKTVQYFCELAKQVFGDNSIENYLESVCIASIGPQTSKSCRTLIGHVNIEAVEYTLPGLTQALIQWGVETQHVVSP</sequence>
<reference evidence="2" key="2">
    <citation type="journal article" date="2019" name="Genome Biol. Evol.">
        <title>Day and night: Metabolic profiles and evolutionary relationships of six axenic non-marine cyanobacteria.</title>
        <authorList>
            <person name="Will S.E."/>
            <person name="Henke P."/>
            <person name="Boedeker C."/>
            <person name="Huang S."/>
            <person name="Brinkmann H."/>
            <person name="Rohde M."/>
            <person name="Jarek M."/>
            <person name="Friedl T."/>
            <person name="Seufert S."/>
            <person name="Schumacher M."/>
            <person name="Overmann J."/>
            <person name="Neumann-Schaal M."/>
            <person name="Petersen J."/>
        </authorList>
    </citation>
    <scope>NUCLEOTIDE SEQUENCE [LARGE SCALE GENOMIC DNA]</scope>
    <source>
        <strain evidence="2">PCC 7102</strain>
    </source>
</reference>
<reference evidence="2" key="1">
    <citation type="submission" date="2018-12" db="EMBL/GenBank/DDBJ databases">
        <authorList>
            <person name="Will S."/>
            <person name="Neumann-Schaal M."/>
            <person name="Henke P."/>
        </authorList>
    </citation>
    <scope>NUCLEOTIDE SEQUENCE</scope>
    <source>
        <strain evidence="2">PCC 7102</strain>
    </source>
</reference>
<feature type="domain" description="Tetrapyrrole biosynthesis uroporphyrinogen III synthase" evidence="1">
    <location>
        <begin position="32"/>
        <end position="266"/>
    </location>
</feature>
<protein>
    <recommendedName>
        <fullName evidence="1">Tetrapyrrole biosynthesis uroporphyrinogen III synthase domain-containing protein</fullName>
    </recommendedName>
</protein>
<evidence type="ECO:0000259" key="1">
    <source>
        <dbReference type="Pfam" id="PF02602"/>
    </source>
</evidence>
<evidence type="ECO:0000313" key="3">
    <source>
        <dbReference type="Proteomes" id="UP000271624"/>
    </source>
</evidence>
<dbReference type="PANTHER" id="PTHR40082:SF1">
    <property type="entry name" value="BLR5956 PROTEIN"/>
    <property type="match status" value="1"/>
</dbReference>
<accession>A0A3S1C5J2</accession>
<organism evidence="2 3">
    <name type="scientific">Dulcicalothrix desertica PCC 7102</name>
    <dbReference type="NCBI Taxonomy" id="232991"/>
    <lineage>
        <taxon>Bacteria</taxon>
        <taxon>Bacillati</taxon>
        <taxon>Cyanobacteriota</taxon>
        <taxon>Cyanophyceae</taxon>
        <taxon>Nostocales</taxon>
        <taxon>Calotrichaceae</taxon>
        <taxon>Dulcicalothrix</taxon>
    </lineage>
</organism>
<gene>
    <name evidence="2" type="ORF">DSM106972_073790</name>
</gene>
<dbReference type="EMBL" id="RSCL01000023">
    <property type="protein sequence ID" value="RUT00608.1"/>
    <property type="molecule type" value="Genomic_DNA"/>
</dbReference>
<dbReference type="InterPro" id="IPR003754">
    <property type="entry name" value="4pyrrol_synth_uPrphyn_synth"/>
</dbReference>
<dbReference type="GO" id="GO:0006780">
    <property type="term" value="P:uroporphyrinogen III biosynthetic process"/>
    <property type="evidence" value="ECO:0007669"/>
    <property type="project" value="InterPro"/>
</dbReference>
<keyword evidence="3" id="KW-1185">Reference proteome</keyword>
<name>A0A3S1C5J2_9CYAN</name>
<dbReference type="InterPro" id="IPR039793">
    <property type="entry name" value="UROS/Hem4"/>
</dbReference>
<dbReference type="AlphaFoldDB" id="A0A3S1C5J2"/>
<dbReference type="SUPFAM" id="SSF69618">
    <property type="entry name" value="HemD-like"/>
    <property type="match status" value="1"/>
</dbReference>
<dbReference type="PANTHER" id="PTHR40082">
    <property type="entry name" value="BLR5956 PROTEIN"/>
    <property type="match status" value="1"/>
</dbReference>
<dbReference type="CDD" id="cd06578">
    <property type="entry name" value="HemD"/>
    <property type="match status" value="1"/>
</dbReference>
<dbReference type="Gene3D" id="3.40.50.10090">
    <property type="match status" value="2"/>
</dbReference>
<dbReference type="GO" id="GO:0004852">
    <property type="term" value="F:uroporphyrinogen-III synthase activity"/>
    <property type="evidence" value="ECO:0007669"/>
    <property type="project" value="InterPro"/>
</dbReference>
<proteinExistence type="predicted"/>
<evidence type="ECO:0000313" key="2">
    <source>
        <dbReference type="EMBL" id="RUT00608.1"/>
    </source>
</evidence>